<reference evidence="3 4" key="1">
    <citation type="journal article" date="2019" name="Nat. Plants">
        <title>Stout camphor tree genome fills gaps in understanding of flowering plant genome evolution.</title>
        <authorList>
            <person name="Chaw S.M."/>
            <person name="Liu Y.C."/>
            <person name="Wu Y.W."/>
            <person name="Wang H.Y."/>
            <person name="Lin C.I."/>
            <person name="Wu C.S."/>
            <person name="Ke H.M."/>
            <person name="Chang L.Y."/>
            <person name="Hsu C.Y."/>
            <person name="Yang H.T."/>
            <person name="Sudianto E."/>
            <person name="Hsu M.H."/>
            <person name="Wu K.P."/>
            <person name="Wang L.N."/>
            <person name="Leebens-Mack J.H."/>
            <person name="Tsai I.J."/>
        </authorList>
    </citation>
    <scope>NUCLEOTIDE SEQUENCE [LARGE SCALE GENOMIC DNA]</scope>
    <source>
        <strain evidence="4">cv. Chaw 1501</strain>
        <tissue evidence="3">Young leaves</tissue>
    </source>
</reference>
<evidence type="ECO:0000313" key="4">
    <source>
        <dbReference type="Proteomes" id="UP000283530"/>
    </source>
</evidence>
<comment type="caution">
    <text evidence="3">The sequence shown here is derived from an EMBL/GenBank/DDBJ whole genome shotgun (WGS) entry which is preliminary data.</text>
</comment>
<feature type="compositionally biased region" description="Basic residues" evidence="2">
    <location>
        <begin position="16"/>
        <end position="36"/>
    </location>
</feature>
<dbReference type="OrthoDB" id="20949at2759"/>
<dbReference type="GO" id="GO:0030687">
    <property type="term" value="C:preribosome, large subunit precursor"/>
    <property type="evidence" value="ECO:0007669"/>
    <property type="project" value="TreeGrafter"/>
</dbReference>
<gene>
    <name evidence="3" type="ORF">CKAN_00953200</name>
</gene>
<feature type="region of interest" description="Disordered" evidence="2">
    <location>
        <begin position="311"/>
        <end position="336"/>
    </location>
</feature>
<evidence type="ECO:0000313" key="3">
    <source>
        <dbReference type="EMBL" id="RWR80872.1"/>
    </source>
</evidence>
<dbReference type="STRING" id="337451.A0A443NQU7"/>
<name>A0A443NQU7_9MAGN</name>
<accession>A0A443NQU7</accession>
<keyword evidence="4" id="KW-1185">Reference proteome</keyword>
<dbReference type="PANTHER" id="PTHR13245">
    <property type="entry name" value="RRP15-LIKE PROTEIN"/>
    <property type="match status" value="1"/>
</dbReference>
<dbReference type="Proteomes" id="UP000283530">
    <property type="component" value="Unassembled WGS sequence"/>
</dbReference>
<dbReference type="Pfam" id="PF07890">
    <property type="entry name" value="Rrp15p"/>
    <property type="match status" value="1"/>
</dbReference>
<evidence type="ECO:0000256" key="1">
    <source>
        <dbReference type="ARBA" id="ARBA00007462"/>
    </source>
</evidence>
<dbReference type="EMBL" id="QPKB01000003">
    <property type="protein sequence ID" value="RWR80872.1"/>
    <property type="molecule type" value="Genomic_DNA"/>
</dbReference>
<dbReference type="GO" id="GO:0000470">
    <property type="term" value="P:maturation of LSU-rRNA"/>
    <property type="evidence" value="ECO:0007669"/>
    <property type="project" value="TreeGrafter"/>
</dbReference>
<feature type="region of interest" description="Disordered" evidence="2">
    <location>
        <begin position="182"/>
        <end position="201"/>
    </location>
</feature>
<feature type="compositionally biased region" description="Basic and acidic residues" evidence="2">
    <location>
        <begin position="37"/>
        <end position="48"/>
    </location>
</feature>
<evidence type="ECO:0000256" key="2">
    <source>
        <dbReference type="SAM" id="MobiDB-lite"/>
    </source>
</evidence>
<feature type="compositionally biased region" description="Basic residues" evidence="2">
    <location>
        <begin position="49"/>
        <end position="63"/>
    </location>
</feature>
<feature type="region of interest" description="Disordered" evidence="2">
    <location>
        <begin position="1"/>
        <end position="138"/>
    </location>
</feature>
<feature type="compositionally biased region" description="Acidic residues" evidence="2">
    <location>
        <begin position="70"/>
        <end position="81"/>
    </location>
</feature>
<dbReference type="GO" id="GO:0000460">
    <property type="term" value="P:maturation of 5.8S rRNA"/>
    <property type="evidence" value="ECO:0007669"/>
    <property type="project" value="TreeGrafter"/>
</dbReference>
<feature type="region of interest" description="Disordered" evidence="2">
    <location>
        <begin position="238"/>
        <end position="257"/>
    </location>
</feature>
<feature type="compositionally biased region" description="Polar residues" evidence="2">
    <location>
        <begin position="238"/>
        <end position="247"/>
    </location>
</feature>
<organism evidence="3 4">
    <name type="scientific">Cinnamomum micranthum f. kanehirae</name>
    <dbReference type="NCBI Taxonomy" id="337451"/>
    <lineage>
        <taxon>Eukaryota</taxon>
        <taxon>Viridiplantae</taxon>
        <taxon>Streptophyta</taxon>
        <taxon>Embryophyta</taxon>
        <taxon>Tracheophyta</taxon>
        <taxon>Spermatophyta</taxon>
        <taxon>Magnoliopsida</taxon>
        <taxon>Magnoliidae</taxon>
        <taxon>Laurales</taxon>
        <taxon>Lauraceae</taxon>
        <taxon>Cinnamomum</taxon>
    </lineage>
</organism>
<dbReference type="InterPro" id="IPR012459">
    <property type="entry name" value="Rrp15"/>
</dbReference>
<dbReference type="AlphaFoldDB" id="A0A443NQU7"/>
<feature type="compositionally biased region" description="Acidic residues" evidence="2">
    <location>
        <begin position="327"/>
        <end position="336"/>
    </location>
</feature>
<feature type="compositionally biased region" description="Acidic residues" evidence="2">
    <location>
        <begin position="115"/>
        <end position="133"/>
    </location>
</feature>
<comment type="similarity">
    <text evidence="1">Belongs to the RRP15 family.</text>
</comment>
<protein>
    <submittedName>
        <fullName evidence="3">RRP15-like protein</fullName>
    </submittedName>
</protein>
<dbReference type="PANTHER" id="PTHR13245:SF14">
    <property type="entry name" value="RRP15-LIKE PROTEIN"/>
    <property type="match status" value="1"/>
</dbReference>
<sequence length="336" mass="37638">MGAEIHPPTETAEAPKKRKFKHKKLINPKKKKMKTKKGMEASRRENPRPKVRNSKKMTKLFQKRAREYNSDEDEEENDEPAPEFRPPNPVALDGEERSTGNSSEGEGASDLDARDGEEEEEEGEGGSEDEGDEIQPGITKFVEGCRAFRVAFLKIMKKNVSNDMLGPVLSGHKKLIAEKLAEEDEERKVKGEAKKEKHLISEKGHVKPASFLDTKEKFLISVATKGVVKLFNAVNKAQNAQKGLNPSRSKDAKALGKRRKEAFYAELRKTSDNPSLNAAKGAKYIESENKDEPTWAPLRDSFSLANSKLKDWDKMPDPAISSFPDEMPLEDSSDDE</sequence>
<proteinExistence type="inferred from homology"/>